<dbReference type="GO" id="GO:0006508">
    <property type="term" value="P:proteolysis"/>
    <property type="evidence" value="ECO:0007669"/>
    <property type="project" value="InterPro"/>
</dbReference>
<dbReference type="GO" id="GO:0000981">
    <property type="term" value="F:DNA-binding transcription factor activity, RNA polymerase II-specific"/>
    <property type="evidence" value="ECO:0007669"/>
    <property type="project" value="TreeGrafter"/>
</dbReference>
<feature type="domain" description="C2H2-type" evidence="9">
    <location>
        <begin position="467"/>
        <end position="497"/>
    </location>
</feature>
<evidence type="ECO:0000256" key="5">
    <source>
        <dbReference type="ARBA" id="ARBA00022833"/>
    </source>
</evidence>
<dbReference type="InterPro" id="IPR009003">
    <property type="entry name" value="Peptidase_S1_PA"/>
</dbReference>
<dbReference type="Gene3D" id="3.30.160.60">
    <property type="entry name" value="Classic Zinc Finger"/>
    <property type="match status" value="8"/>
</dbReference>
<dbReference type="AlphaFoldDB" id="A0A7R9Q1J9"/>
<dbReference type="SUPFAM" id="SSF50494">
    <property type="entry name" value="Trypsin-like serine proteases"/>
    <property type="match status" value="1"/>
</dbReference>
<feature type="domain" description="C2H2-type" evidence="9">
    <location>
        <begin position="681"/>
        <end position="707"/>
    </location>
</feature>
<protein>
    <submittedName>
        <fullName evidence="11">Uncharacterized protein</fullName>
    </submittedName>
</protein>
<dbReference type="GO" id="GO:0005634">
    <property type="term" value="C:nucleus"/>
    <property type="evidence" value="ECO:0007669"/>
    <property type="project" value="UniProtKB-SubCell"/>
</dbReference>
<evidence type="ECO:0000256" key="6">
    <source>
        <dbReference type="ARBA" id="ARBA00023125"/>
    </source>
</evidence>
<dbReference type="InterPro" id="IPR013087">
    <property type="entry name" value="Znf_C2H2_type"/>
</dbReference>
<dbReference type="FunFam" id="3.30.160.60:FF:000506">
    <property type="entry name" value="Zinc finger protein 23"/>
    <property type="match status" value="1"/>
</dbReference>
<keyword evidence="6" id="KW-0238">DNA-binding</keyword>
<name>A0A7R9Q1J9_9ACAR</name>
<organism evidence="11">
    <name type="scientific">Medioppia subpectinata</name>
    <dbReference type="NCBI Taxonomy" id="1979941"/>
    <lineage>
        <taxon>Eukaryota</taxon>
        <taxon>Metazoa</taxon>
        <taxon>Ecdysozoa</taxon>
        <taxon>Arthropoda</taxon>
        <taxon>Chelicerata</taxon>
        <taxon>Arachnida</taxon>
        <taxon>Acari</taxon>
        <taxon>Acariformes</taxon>
        <taxon>Sarcoptiformes</taxon>
        <taxon>Oribatida</taxon>
        <taxon>Brachypylina</taxon>
        <taxon>Oppioidea</taxon>
        <taxon>Oppiidae</taxon>
        <taxon>Medioppia</taxon>
    </lineage>
</organism>
<dbReference type="SUPFAM" id="SSF57667">
    <property type="entry name" value="beta-beta-alpha zinc fingers"/>
    <property type="match status" value="6"/>
</dbReference>
<dbReference type="Pfam" id="PF00096">
    <property type="entry name" value="zf-C2H2"/>
    <property type="match status" value="3"/>
</dbReference>
<feature type="domain" description="C2H2-type" evidence="9">
    <location>
        <begin position="590"/>
        <end position="619"/>
    </location>
</feature>
<feature type="domain" description="C2H2-type" evidence="9">
    <location>
        <begin position="437"/>
        <end position="467"/>
    </location>
</feature>
<comment type="subcellular location">
    <subcellularLocation>
        <location evidence="1">Nucleus</location>
    </subcellularLocation>
</comment>
<keyword evidence="3" id="KW-0677">Repeat</keyword>
<feature type="domain" description="C2H2-type" evidence="9">
    <location>
        <begin position="559"/>
        <end position="589"/>
    </location>
</feature>
<dbReference type="Proteomes" id="UP000759131">
    <property type="component" value="Unassembled WGS sequence"/>
</dbReference>
<keyword evidence="7" id="KW-0539">Nucleus</keyword>
<feature type="non-terminal residue" evidence="11">
    <location>
        <position position="1"/>
    </location>
</feature>
<dbReference type="Gene3D" id="2.40.10.10">
    <property type="entry name" value="Trypsin-like serine proteases"/>
    <property type="match status" value="1"/>
</dbReference>
<dbReference type="GO" id="GO:0008270">
    <property type="term" value="F:zinc ion binding"/>
    <property type="evidence" value="ECO:0007669"/>
    <property type="project" value="UniProtKB-KW"/>
</dbReference>
<evidence type="ECO:0000256" key="1">
    <source>
        <dbReference type="ARBA" id="ARBA00004123"/>
    </source>
</evidence>
<evidence type="ECO:0000256" key="3">
    <source>
        <dbReference type="ARBA" id="ARBA00022737"/>
    </source>
</evidence>
<feature type="domain" description="C2H2-type" evidence="9">
    <location>
        <begin position="651"/>
        <end position="680"/>
    </location>
</feature>
<feature type="domain" description="C2H2-type" evidence="9">
    <location>
        <begin position="620"/>
        <end position="650"/>
    </location>
</feature>
<feature type="domain" description="Peptidase S1" evidence="10">
    <location>
        <begin position="70"/>
        <end position="326"/>
    </location>
</feature>
<dbReference type="PROSITE" id="PS50240">
    <property type="entry name" value="TRYPSIN_DOM"/>
    <property type="match status" value="1"/>
</dbReference>
<feature type="non-terminal residue" evidence="11">
    <location>
        <position position="707"/>
    </location>
</feature>
<dbReference type="GO" id="GO:0000977">
    <property type="term" value="F:RNA polymerase II transcription regulatory region sequence-specific DNA binding"/>
    <property type="evidence" value="ECO:0007669"/>
    <property type="project" value="TreeGrafter"/>
</dbReference>
<evidence type="ECO:0000256" key="8">
    <source>
        <dbReference type="PROSITE-ProRule" id="PRU00042"/>
    </source>
</evidence>
<sequence>QTNCLFVSIGKYPNYTKFGVNEDSCGYRFSTEVMFTTYKTNCFRNNYSPRKLHDVNGQYDYPHLLSTSRLTGGWHQNYGEGPWAVSVKIVDSWPNPDAGSRVSWKKTKSIITYCSGVLITTKWVLTAADCFRNVHKGNTRKTSVSAGYRRKSERLVAVNGIVVKSGVALVRLKKNMLSHNVGRQMLVNTVCLPDLGQVLDRPEWATLFGYGFTDSRSTANDYLHHGDIYLLSRNTCNPLTNDTLLCSSNSVGHNISIPCIGDEGSPVVQYTDKYRTKAILVGTHVRRGPHADDPCQIIFVNGLRKCGHNRRVDEVMATEDNDSQTWHQINQITHKDMDCIEMITKLNEMKIFSETIDKMQCILDTNSSDLCENIQSLNKTIIDCKPIKISVNLMAINKTINKNNDKFRCLRTDCHFKTQFKSVLIQHQIIHTNIRQFKCDFNDCTKSYKWKSQLIKHKNAVHLNKRFVCDFKDCNKSFTTKQTLFQHKSCVHLNEKDYKYNEENCGKSFDGISDLIRHKRIHSGENPFECDLNNCHKGFTHKSQLIEHKNCVHLNKKPFICNEKNCGKRFTTKHNLFQHKSCVHLNEKLFKCTEENCGKSFGQKSHLIRHKRIHSGEKLYKCDFNDCGKCFAQKSQLIEHKNCVHLNKKLFKCNEKNCGKYFSRKPYLICHKRIHSGEKPYKCDFNDCIKCFTQISHLYRHKRGSMK</sequence>
<dbReference type="PANTHER" id="PTHR24381:SF390">
    <property type="entry name" value="ZINC FINGER PROTEIN 37 HOMOLOG"/>
    <property type="match status" value="1"/>
</dbReference>
<gene>
    <name evidence="11" type="ORF">OSB1V03_LOCUS8587</name>
</gene>
<dbReference type="PROSITE" id="PS00028">
    <property type="entry name" value="ZINC_FINGER_C2H2_1"/>
    <property type="match status" value="7"/>
</dbReference>
<dbReference type="Pfam" id="PF00089">
    <property type="entry name" value="Trypsin"/>
    <property type="match status" value="1"/>
</dbReference>
<feature type="domain" description="C2H2-type" evidence="9">
    <location>
        <begin position="528"/>
        <end position="558"/>
    </location>
</feature>
<keyword evidence="2" id="KW-0479">Metal-binding</keyword>
<evidence type="ECO:0000259" key="10">
    <source>
        <dbReference type="PROSITE" id="PS50240"/>
    </source>
</evidence>
<dbReference type="InterPro" id="IPR001254">
    <property type="entry name" value="Trypsin_dom"/>
</dbReference>
<dbReference type="InterPro" id="IPR043504">
    <property type="entry name" value="Peptidase_S1_PA_chymotrypsin"/>
</dbReference>
<dbReference type="SMART" id="SM00020">
    <property type="entry name" value="Tryp_SPc"/>
    <property type="match status" value="1"/>
</dbReference>
<dbReference type="EMBL" id="OC859993">
    <property type="protein sequence ID" value="CAD7628165.1"/>
    <property type="molecule type" value="Genomic_DNA"/>
</dbReference>
<evidence type="ECO:0000256" key="2">
    <source>
        <dbReference type="ARBA" id="ARBA00022723"/>
    </source>
</evidence>
<keyword evidence="5" id="KW-0862">Zinc</keyword>
<dbReference type="PROSITE" id="PS50157">
    <property type="entry name" value="ZINC_FINGER_C2H2_2"/>
    <property type="match status" value="9"/>
</dbReference>
<evidence type="ECO:0000256" key="4">
    <source>
        <dbReference type="ARBA" id="ARBA00022771"/>
    </source>
</evidence>
<dbReference type="InterPro" id="IPR036236">
    <property type="entry name" value="Znf_C2H2_sf"/>
</dbReference>
<reference evidence="11" key="1">
    <citation type="submission" date="2020-11" db="EMBL/GenBank/DDBJ databases">
        <authorList>
            <person name="Tran Van P."/>
        </authorList>
    </citation>
    <scope>NUCLEOTIDE SEQUENCE</scope>
</reference>
<proteinExistence type="predicted"/>
<accession>A0A7R9Q1J9</accession>
<evidence type="ECO:0000259" key="9">
    <source>
        <dbReference type="PROSITE" id="PS50157"/>
    </source>
</evidence>
<dbReference type="PRINTS" id="PR00722">
    <property type="entry name" value="CHYMOTRYPSIN"/>
</dbReference>
<dbReference type="GO" id="GO:0004252">
    <property type="term" value="F:serine-type endopeptidase activity"/>
    <property type="evidence" value="ECO:0007669"/>
    <property type="project" value="InterPro"/>
</dbReference>
<keyword evidence="4 8" id="KW-0863">Zinc-finger</keyword>
<dbReference type="OrthoDB" id="6537702at2759"/>
<evidence type="ECO:0000313" key="12">
    <source>
        <dbReference type="Proteomes" id="UP000759131"/>
    </source>
</evidence>
<dbReference type="EMBL" id="CAJPIZ010005418">
    <property type="protein sequence ID" value="CAG2108595.1"/>
    <property type="molecule type" value="Genomic_DNA"/>
</dbReference>
<evidence type="ECO:0000256" key="7">
    <source>
        <dbReference type="ARBA" id="ARBA00023242"/>
    </source>
</evidence>
<keyword evidence="12" id="KW-1185">Reference proteome</keyword>
<dbReference type="SMART" id="SM00355">
    <property type="entry name" value="ZnF_C2H2"/>
    <property type="match status" value="10"/>
</dbReference>
<feature type="domain" description="C2H2-type" evidence="9">
    <location>
        <begin position="500"/>
        <end position="527"/>
    </location>
</feature>
<dbReference type="PANTHER" id="PTHR24381">
    <property type="entry name" value="ZINC FINGER PROTEIN"/>
    <property type="match status" value="1"/>
</dbReference>
<evidence type="ECO:0000313" key="11">
    <source>
        <dbReference type="EMBL" id="CAD7628165.1"/>
    </source>
</evidence>
<dbReference type="InterPro" id="IPR001314">
    <property type="entry name" value="Peptidase_S1A"/>
</dbReference>